<dbReference type="Proteomes" id="UP000749559">
    <property type="component" value="Unassembled WGS sequence"/>
</dbReference>
<comment type="caution">
    <text evidence="1">The sequence shown here is derived from an EMBL/GenBank/DDBJ whole genome shotgun (WGS) entry which is preliminary data.</text>
</comment>
<gene>
    <name evidence="1" type="ORF">OFUS_LOCUS21219</name>
</gene>
<dbReference type="AlphaFoldDB" id="A0A8S4PRV2"/>
<name>A0A8S4PRV2_OWEFU</name>
<reference evidence="1" key="1">
    <citation type="submission" date="2022-03" db="EMBL/GenBank/DDBJ databases">
        <authorList>
            <person name="Martin C."/>
        </authorList>
    </citation>
    <scope>NUCLEOTIDE SEQUENCE</scope>
</reference>
<organism evidence="1 2">
    <name type="scientific">Owenia fusiformis</name>
    <name type="common">Polychaete worm</name>
    <dbReference type="NCBI Taxonomy" id="6347"/>
    <lineage>
        <taxon>Eukaryota</taxon>
        <taxon>Metazoa</taxon>
        <taxon>Spiralia</taxon>
        <taxon>Lophotrochozoa</taxon>
        <taxon>Annelida</taxon>
        <taxon>Polychaeta</taxon>
        <taxon>Sedentaria</taxon>
        <taxon>Canalipalpata</taxon>
        <taxon>Sabellida</taxon>
        <taxon>Oweniida</taxon>
        <taxon>Oweniidae</taxon>
        <taxon>Owenia</taxon>
    </lineage>
</organism>
<keyword evidence="2" id="KW-1185">Reference proteome</keyword>
<dbReference type="EMBL" id="CAIIXF020000010">
    <property type="protein sequence ID" value="CAH1796854.1"/>
    <property type="molecule type" value="Genomic_DNA"/>
</dbReference>
<protein>
    <submittedName>
        <fullName evidence="1">Uncharacterized protein</fullName>
    </submittedName>
</protein>
<sequence>MYNEKIDFANAWKKAISVEYNDYSTDITFFHGFENSYHSLLFLIFIIYSYGPRSYSECSGLEIFTLLQAQIYELSCHISCHVTCGGQSQNMNDDNDITTDEKLCYILMRKKRCKKNCNLGE</sequence>
<proteinExistence type="predicted"/>
<evidence type="ECO:0000313" key="2">
    <source>
        <dbReference type="Proteomes" id="UP000749559"/>
    </source>
</evidence>
<evidence type="ECO:0000313" key="1">
    <source>
        <dbReference type="EMBL" id="CAH1796854.1"/>
    </source>
</evidence>
<accession>A0A8S4PRV2</accession>